<dbReference type="EMBL" id="PPEH01000005">
    <property type="protein sequence ID" value="PNW12964.1"/>
    <property type="molecule type" value="Genomic_DNA"/>
</dbReference>
<dbReference type="Proteomes" id="UP000236262">
    <property type="component" value="Unassembled WGS sequence"/>
</dbReference>
<dbReference type="RefSeq" id="WP_103292367.1">
    <property type="nucleotide sequence ID" value="NZ_CP033924.1"/>
</dbReference>
<keyword evidence="1" id="KW-0812">Transmembrane</keyword>
<evidence type="ECO:0000313" key="5">
    <source>
        <dbReference type="Proteomes" id="UP000279972"/>
    </source>
</evidence>
<dbReference type="Proteomes" id="UP000279972">
    <property type="component" value="Chromosome"/>
</dbReference>
<evidence type="ECO:0000313" key="2">
    <source>
        <dbReference type="EMBL" id="AZA83743.1"/>
    </source>
</evidence>
<accession>A0A3G6RIS7</accession>
<name>A0A3G6RIS7_CHRLC</name>
<dbReference type="KEGG" id="clac:EG342_18445"/>
<evidence type="ECO:0000313" key="3">
    <source>
        <dbReference type="EMBL" id="PNW12964.1"/>
    </source>
</evidence>
<dbReference type="AlphaFoldDB" id="A0A3G6RIS7"/>
<keyword evidence="5" id="KW-1185">Reference proteome</keyword>
<gene>
    <name evidence="3" type="ORF">C1637_14120</name>
    <name evidence="2" type="ORF">EG342_18445</name>
</gene>
<dbReference type="EMBL" id="CP033924">
    <property type="protein sequence ID" value="AZA83743.1"/>
    <property type="molecule type" value="Genomic_DNA"/>
</dbReference>
<reference evidence="3 4" key="1">
    <citation type="submission" date="2018-01" db="EMBL/GenBank/DDBJ databases">
        <title>Draft genome sequences of Chryseobacterium lactis NCTC11390, Chryseobacterium oncorhynchi 701B-08, and Chryseobacterium viscerum 687B-08.</title>
        <authorList>
            <person name="Jeong J.-J."/>
            <person name="Lee Y.J."/>
            <person name="Park B."/>
            <person name="Choi I.-G."/>
            <person name="Kim K.D."/>
        </authorList>
    </citation>
    <scope>NUCLEOTIDE SEQUENCE [LARGE SCALE GENOMIC DNA]</scope>
    <source>
        <strain evidence="3 4">NCTC11390</strain>
    </source>
</reference>
<evidence type="ECO:0000256" key="1">
    <source>
        <dbReference type="SAM" id="Phobius"/>
    </source>
</evidence>
<keyword evidence="1" id="KW-1133">Transmembrane helix</keyword>
<evidence type="ECO:0000313" key="4">
    <source>
        <dbReference type="Proteomes" id="UP000236262"/>
    </source>
</evidence>
<sequence>MTTFPVKLDYNSITLLISIIALIISIIALVYTIVSYLLKRGNKIRCDISTMSTIETNENYISSITLENLKDKATVIFEIYLRIGYNNFLLIEEFNDAPLILKPFEVYFKEYDPILFYTVNMDKMIINENLHNPKRKVILSTTEGKYIVKTNTKRWSVDSLFFTNYTTAVIQPCRLSYKDKNYGSNTLFLLILKNNGQEDYVKPILKNDYKRKVFVKFDLTEESIDNKENFVHFIQSQIDSGNLSYDSFDVLDFGKRVESIREEYHEDISIQPLSYLKYYINGRVITFIENLKIRRTNNRRRL</sequence>
<feature type="transmembrane region" description="Helical" evidence="1">
    <location>
        <begin position="12"/>
        <end position="38"/>
    </location>
</feature>
<organism evidence="3 4">
    <name type="scientific">Chryseobacterium lactis</name>
    <dbReference type="NCBI Taxonomy" id="1241981"/>
    <lineage>
        <taxon>Bacteria</taxon>
        <taxon>Pseudomonadati</taxon>
        <taxon>Bacteroidota</taxon>
        <taxon>Flavobacteriia</taxon>
        <taxon>Flavobacteriales</taxon>
        <taxon>Weeksellaceae</taxon>
        <taxon>Chryseobacterium group</taxon>
        <taxon>Chryseobacterium</taxon>
    </lineage>
</organism>
<proteinExistence type="predicted"/>
<dbReference type="OrthoDB" id="1496231at2"/>
<reference evidence="2 5" key="2">
    <citation type="submission" date="2018-11" db="EMBL/GenBank/DDBJ databases">
        <title>Proposal to divide the Flavobacteriaceae and reorganize its genera based on Amino Acid Identity values calculated from whole genome sequences.</title>
        <authorList>
            <person name="Nicholson A.C."/>
            <person name="Gulvik C.A."/>
            <person name="Whitney A.M."/>
            <person name="Humrighouse B.W."/>
            <person name="Bell M."/>
            <person name="Holmes B."/>
            <person name="Steigerwalt A.G."/>
            <person name="Villarma A."/>
            <person name="Sheth M."/>
            <person name="Batra D."/>
            <person name="Pryor J."/>
            <person name="Bernardet J.-F."/>
            <person name="Hugo C."/>
            <person name="Kampfer P."/>
            <person name="Newman J."/>
            <person name="McQuiston J.R."/>
        </authorList>
    </citation>
    <scope>NUCLEOTIDE SEQUENCE [LARGE SCALE GENOMIC DNA]</scope>
    <source>
        <strain evidence="2 5">KC_1864</strain>
    </source>
</reference>
<keyword evidence="1" id="KW-0472">Membrane</keyword>
<protein>
    <submittedName>
        <fullName evidence="3">Uncharacterized protein</fullName>
    </submittedName>
</protein>